<proteinExistence type="inferred from homology"/>
<dbReference type="GO" id="GO:0006915">
    <property type="term" value="P:apoptotic process"/>
    <property type="evidence" value="ECO:0007669"/>
    <property type="project" value="UniProtKB-KW"/>
</dbReference>
<feature type="region of interest" description="Disordered" evidence="9">
    <location>
        <begin position="226"/>
        <end position="269"/>
    </location>
</feature>
<keyword evidence="6" id="KW-0010">Activator</keyword>
<evidence type="ECO:0000256" key="8">
    <source>
        <dbReference type="ARBA" id="ARBA00023242"/>
    </source>
</evidence>
<dbReference type="GO" id="GO:0000981">
    <property type="term" value="F:DNA-binding transcription factor activity, RNA polymerase II-specific"/>
    <property type="evidence" value="ECO:0007669"/>
    <property type="project" value="TreeGrafter"/>
</dbReference>
<dbReference type="VEuPathDB" id="VectorBase:PPAI001170"/>
<evidence type="ECO:0000313" key="11">
    <source>
        <dbReference type="EnsemblMetazoa" id="PPAI001170-PA"/>
    </source>
</evidence>
<keyword evidence="5" id="KW-0238">DNA-binding</keyword>
<accession>A0A1B0D1E7</accession>
<feature type="region of interest" description="Disordered" evidence="9">
    <location>
        <begin position="490"/>
        <end position="523"/>
    </location>
</feature>
<evidence type="ECO:0000256" key="7">
    <source>
        <dbReference type="ARBA" id="ARBA00023163"/>
    </source>
</evidence>
<dbReference type="EnsemblMetazoa" id="PPAI001170-RA">
    <property type="protein sequence ID" value="PPAI001170-PA"/>
    <property type="gene ID" value="PPAI001170"/>
</dbReference>
<dbReference type="OrthoDB" id="5946974at2759"/>
<dbReference type="Proteomes" id="UP000092462">
    <property type="component" value="Unassembled WGS sequence"/>
</dbReference>
<dbReference type="Pfam" id="PF16019">
    <property type="entry name" value="CSRNP_N"/>
    <property type="match status" value="1"/>
</dbReference>
<comment type="similarity">
    <text evidence="2">Belongs to the AXUD1 family.</text>
</comment>
<name>A0A1B0D1E7_PHLPP</name>
<feature type="compositionally biased region" description="Basic and acidic residues" evidence="9">
    <location>
        <begin position="166"/>
        <end position="175"/>
    </location>
</feature>
<dbReference type="InterPro" id="IPR031972">
    <property type="entry name" value="CSRNP_N"/>
</dbReference>
<protein>
    <recommendedName>
        <fullName evidence="10">Cysteine/serine-rich nuclear protein N-terminal domain-containing protein</fullName>
    </recommendedName>
</protein>
<comment type="subcellular location">
    <subcellularLocation>
        <location evidence="1">Nucleus</location>
    </subcellularLocation>
</comment>
<dbReference type="InterPro" id="IPR023260">
    <property type="entry name" value="Cys/Ser-rich_nuc_prot"/>
</dbReference>
<evidence type="ECO:0000256" key="4">
    <source>
        <dbReference type="ARBA" id="ARBA00023015"/>
    </source>
</evidence>
<dbReference type="VEuPathDB" id="VectorBase:PPAPM1_011627"/>
<reference evidence="11" key="1">
    <citation type="submission" date="2022-08" db="UniProtKB">
        <authorList>
            <consortium name="EnsemblMetazoa"/>
        </authorList>
    </citation>
    <scope>IDENTIFICATION</scope>
    <source>
        <strain evidence="11">Israel</strain>
    </source>
</reference>
<dbReference type="PANTHER" id="PTHR13580">
    <property type="entry name" value="TGF-BETA INDUCED APOPTOSIS PROTEIN"/>
    <property type="match status" value="1"/>
</dbReference>
<evidence type="ECO:0000256" key="2">
    <source>
        <dbReference type="ARBA" id="ARBA00008548"/>
    </source>
</evidence>
<dbReference type="GeneID" id="129806914"/>
<feature type="compositionally biased region" description="Polar residues" evidence="9">
    <location>
        <begin position="493"/>
        <end position="523"/>
    </location>
</feature>
<dbReference type="EMBL" id="AJVK01010231">
    <property type="status" value="NOT_ANNOTATED_CDS"/>
    <property type="molecule type" value="Genomic_DNA"/>
</dbReference>
<keyword evidence="4" id="KW-0805">Transcription regulation</keyword>
<evidence type="ECO:0000313" key="12">
    <source>
        <dbReference type="Proteomes" id="UP000092462"/>
    </source>
</evidence>
<keyword evidence="8" id="KW-0539">Nucleus</keyword>
<organism evidence="11 12">
    <name type="scientific">Phlebotomus papatasi</name>
    <name type="common">Sandfly</name>
    <dbReference type="NCBI Taxonomy" id="29031"/>
    <lineage>
        <taxon>Eukaryota</taxon>
        <taxon>Metazoa</taxon>
        <taxon>Ecdysozoa</taxon>
        <taxon>Arthropoda</taxon>
        <taxon>Hexapoda</taxon>
        <taxon>Insecta</taxon>
        <taxon>Pterygota</taxon>
        <taxon>Neoptera</taxon>
        <taxon>Endopterygota</taxon>
        <taxon>Diptera</taxon>
        <taxon>Nematocera</taxon>
        <taxon>Psychodoidea</taxon>
        <taxon>Psychodidae</taxon>
        <taxon>Phlebotomus</taxon>
        <taxon>Phlebotomus</taxon>
    </lineage>
</organism>
<dbReference type="RefSeq" id="XP_055711744.1">
    <property type="nucleotide sequence ID" value="XM_055855769.1"/>
</dbReference>
<keyword evidence="7" id="KW-0804">Transcription</keyword>
<dbReference type="GO" id="GO:0005634">
    <property type="term" value="C:nucleus"/>
    <property type="evidence" value="ECO:0007669"/>
    <property type="project" value="UniProtKB-SubCell"/>
</dbReference>
<feature type="compositionally biased region" description="Polar residues" evidence="9">
    <location>
        <begin position="234"/>
        <end position="244"/>
    </location>
</feature>
<evidence type="ECO:0000256" key="3">
    <source>
        <dbReference type="ARBA" id="ARBA00022703"/>
    </source>
</evidence>
<dbReference type="PANTHER" id="PTHR13580:SF9">
    <property type="entry name" value="AXIN1 UP-REGULATED 1, ISOFORM A"/>
    <property type="match status" value="1"/>
</dbReference>
<evidence type="ECO:0000256" key="6">
    <source>
        <dbReference type="ARBA" id="ARBA00023159"/>
    </source>
</evidence>
<evidence type="ECO:0000256" key="5">
    <source>
        <dbReference type="ARBA" id="ARBA00023125"/>
    </source>
</evidence>
<sequence>MLKPIKSFLTYLSVFGTSVNMDECDDETPIETEKVIEYEDIGEDPLSDPLALDESSHSGRGAQNCTVTIPVVEEEEEEKDVVEVAKETVDQQQQEEDNILFVDIEEIQNAGCEEQTLPEEEPVVNSGQEDIEARSEGSDSGLGPESAANPALVQPPQPQRSALKRRSSEAADGAKRCRRSIQFEKVTVYYFPRTQGFVCVPSQGGCTLGMSFNHSDVRTFSLSEAAEQRRMQHQQRLQELNQRQSSSDDTDSDDEPSESASDADTESYGLLQTVTMKQRRALLKASGVQNIDPIEKKECSLIRTSRESCGCNCRGYCDPETCSCSESGIRCQVDRPNFPCGCTRGGCANPMGRIEFNPERVREHFNDTIMMLELEREELGGGQEEAGTSEWLPQLSEVPTETDALDYYGKEQYIIPPTLPSSLDLQYRDGIGEFLEEQQLYNFDQSTVPKLPIPCYNSNYLPQPEYHLPTNSYASPPLLMPSLYEERYPDFSTAPSLTSHPSTIVSHLPQQPEDTSSGTTPPI</sequence>
<evidence type="ECO:0000256" key="9">
    <source>
        <dbReference type="SAM" id="MobiDB-lite"/>
    </source>
</evidence>
<keyword evidence="12" id="KW-1185">Reference proteome</keyword>
<dbReference type="PRINTS" id="PR02031">
    <property type="entry name" value="CYSSERRICHNP"/>
</dbReference>
<evidence type="ECO:0000259" key="10">
    <source>
        <dbReference type="Pfam" id="PF16019"/>
    </source>
</evidence>
<feature type="domain" description="Cysteine/serine-rich nuclear protein N-terminal" evidence="10">
    <location>
        <begin position="178"/>
        <end position="375"/>
    </location>
</feature>
<dbReference type="GO" id="GO:0043565">
    <property type="term" value="F:sequence-specific DNA binding"/>
    <property type="evidence" value="ECO:0007669"/>
    <property type="project" value="TreeGrafter"/>
</dbReference>
<keyword evidence="3" id="KW-0053">Apoptosis</keyword>
<feature type="compositionally biased region" description="Acidic residues" evidence="9">
    <location>
        <begin position="248"/>
        <end position="265"/>
    </location>
</feature>
<dbReference type="AlphaFoldDB" id="A0A1B0D1E7"/>
<dbReference type="KEGG" id="ppap:129806914"/>
<evidence type="ECO:0000256" key="1">
    <source>
        <dbReference type="ARBA" id="ARBA00004123"/>
    </source>
</evidence>
<dbReference type="CTD" id="33419"/>
<feature type="region of interest" description="Disordered" evidence="9">
    <location>
        <begin position="112"/>
        <end position="176"/>
    </location>
</feature>